<feature type="compositionally biased region" description="Polar residues" evidence="1">
    <location>
        <begin position="135"/>
        <end position="149"/>
    </location>
</feature>
<accession>A0ABZ0D5E9</accession>
<organism evidence="2 3">
    <name type="scientific">Piscinibacter gummiphilus</name>
    <dbReference type="NCBI Taxonomy" id="946333"/>
    <lineage>
        <taxon>Bacteria</taxon>
        <taxon>Pseudomonadati</taxon>
        <taxon>Pseudomonadota</taxon>
        <taxon>Betaproteobacteria</taxon>
        <taxon>Burkholderiales</taxon>
        <taxon>Sphaerotilaceae</taxon>
        <taxon>Piscinibacter</taxon>
    </lineage>
</organism>
<dbReference type="RefSeq" id="WP_316703462.1">
    <property type="nucleotide sequence ID" value="NZ_CP136336.1"/>
</dbReference>
<sequence length="229" mass="24742">MAQTTSIPSNTKGAQAAPAGGVTWSSLSPSQRQALRPLEAEWGRIDSPRRSKWLEIADRFPTMSPAEQARVQTRMTEWATLTPRERGQARMNFREAQQVPAQERKAKWDEYNALPPEKRQQLAAKAVPPARKPNNDVTADSSRKSNVVPNPSYAPKPKPVAPTVAQARPGATTNLITKRPNPPAHQPAGLPKIAVTSGFVDQSTLLPKRGPQGAATRSAAAPASAPSRQ</sequence>
<feature type="compositionally biased region" description="Low complexity" evidence="1">
    <location>
        <begin position="214"/>
        <end position="229"/>
    </location>
</feature>
<dbReference type="Proteomes" id="UP001303946">
    <property type="component" value="Chromosome"/>
</dbReference>
<keyword evidence="3" id="KW-1185">Reference proteome</keyword>
<dbReference type="InterPro" id="IPR021455">
    <property type="entry name" value="DUF3106"/>
</dbReference>
<reference evidence="2 3" key="1">
    <citation type="submission" date="2023-10" db="EMBL/GenBank/DDBJ databases">
        <title>Bacteria for the degradation of biodegradable plastic PBAT(Polybutylene adipate terephthalate).</title>
        <authorList>
            <person name="Weon H.-Y."/>
            <person name="Yeon J."/>
        </authorList>
    </citation>
    <scope>NUCLEOTIDE SEQUENCE [LARGE SCALE GENOMIC DNA]</scope>
    <source>
        <strain evidence="2 3">SBD 7-3</strain>
    </source>
</reference>
<name>A0ABZ0D5E9_9BURK</name>
<dbReference type="EMBL" id="CP136336">
    <property type="protein sequence ID" value="WOB10560.1"/>
    <property type="molecule type" value="Genomic_DNA"/>
</dbReference>
<feature type="region of interest" description="Disordered" evidence="1">
    <location>
        <begin position="81"/>
        <end position="229"/>
    </location>
</feature>
<gene>
    <name evidence="2" type="ORF">RXV79_10965</name>
</gene>
<evidence type="ECO:0000313" key="2">
    <source>
        <dbReference type="EMBL" id="WOB10560.1"/>
    </source>
</evidence>
<feature type="compositionally biased region" description="Polar residues" evidence="1">
    <location>
        <begin position="23"/>
        <end position="33"/>
    </location>
</feature>
<feature type="region of interest" description="Disordered" evidence="1">
    <location>
        <begin position="1"/>
        <end position="46"/>
    </location>
</feature>
<evidence type="ECO:0000256" key="1">
    <source>
        <dbReference type="SAM" id="MobiDB-lite"/>
    </source>
</evidence>
<feature type="compositionally biased region" description="Basic and acidic residues" evidence="1">
    <location>
        <begin position="102"/>
        <end position="120"/>
    </location>
</feature>
<protein>
    <submittedName>
        <fullName evidence="2">DUF3106 domain-containing protein</fullName>
    </submittedName>
</protein>
<proteinExistence type="predicted"/>
<feature type="compositionally biased region" description="Polar residues" evidence="1">
    <location>
        <begin position="1"/>
        <end position="13"/>
    </location>
</feature>
<evidence type="ECO:0000313" key="3">
    <source>
        <dbReference type="Proteomes" id="UP001303946"/>
    </source>
</evidence>
<dbReference type="Pfam" id="PF11304">
    <property type="entry name" value="DUF3106"/>
    <property type="match status" value="1"/>
</dbReference>